<feature type="region of interest" description="Disordered" evidence="1">
    <location>
        <begin position="72"/>
        <end position="141"/>
    </location>
</feature>
<dbReference type="GO" id="GO:0019901">
    <property type="term" value="F:protein kinase binding"/>
    <property type="evidence" value="ECO:0007669"/>
    <property type="project" value="InterPro"/>
</dbReference>
<feature type="compositionally biased region" description="Low complexity" evidence="1">
    <location>
        <begin position="422"/>
        <end position="435"/>
    </location>
</feature>
<dbReference type="OrthoDB" id="10250320at2759"/>
<dbReference type="CDD" id="cd20557">
    <property type="entry name" value="CYCLIN_ScPCL1-like"/>
    <property type="match status" value="1"/>
</dbReference>
<feature type="compositionally biased region" description="Low complexity" evidence="1">
    <location>
        <begin position="366"/>
        <end position="381"/>
    </location>
</feature>
<dbReference type="PANTHER" id="PTHR15615:SF10">
    <property type="entry name" value="PHO85 CYCLIN-2-RELATED"/>
    <property type="match status" value="1"/>
</dbReference>
<dbReference type="PANTHER" id="PTHR15615">
    <property type="match status" value="1"/>
</dbReference>
<evidence type="ECO:0000313" key="3">
    <source>
        <dbReference type="EMBL" id="KAF5337810.1"/>
    </source>
</evidence>
<dbReference type="GO" id="GO:0016538">
    <property type="term" value="F:cyclin-dependent protein serine/threonine kinase regulator activity"/>
    <property type="evidence" value="ECO:0007669"/>
    <property type="project" value="TreeGrafter"/>
</dbReference>
<reference evidence="3 4" key="1">
    <citation type="journal article" date="2020" name="ISME J.">
        <title>Uncovering the hidden diversity of litter-decomposition mechanisms in mushroom-forming fungi.</title>
        <authorList>
            <person name="Floudas D."/>
            <person name="Bentzer J."/>
            <person name="Ahren D."/>
            <person name="Johansson T."/>
            <person name="Persson P."/>
            <person name="Tunlid A."/>
        </authorList>
    </citation>
    <scope>NUCLEOTIDE SEQUENCE [LARGE SCALE GENOMIC DNA]</scope>
    <source>
        <strain evidence="3 4">CBS 175.51</strain>
    </source>
</reference>
<dbReference type="EMBL" id="JAACJK010000030">
    <property type="protein sequence ID" value="KAF5337810.1"/>
    <property type="molecule type" value="Genomic_DNA"/>
</dbReference>
<feature type="compositionally biased region" description="Low complexity" evidence="1">
    <location>
        <begin position="456"/>
        <end position="465"/>
    </location>
</feature>
<dbReference type="SUPFAM" id="SSF47954">
    <property type="entry name" value="Cyclin-like"/>
    <property type="match status" value="1"/>
</dbReference>
<dbReference type="InterPro" id="IPR036915">
    <property type="entry name" value="Cyclin-like_sf"/>
</dbReference>
<feature type="compositionally biased region" description="Pro residues" evidence="1">
    <location>
        <begin position="16"/>
        <end position="25"/>
    </location>
</feature>
<dbReference type="GO" id="GO:0005634">
    <property type="term" value="C:nucleus"/>
    <property type="evidence" value="ECO:0007669"/>
    <property type="project" value="TreeGrafter"/>
</dbReference>
<keyword evidence="4" id="KW-1185">Reference proteome</keyword>
<organism evidence="3 4">
    <name type="scientific">Ephemerocybe angulata</name>
    <dbReference type="NCBI Taxonomy" id="980116"/>
    <lineage>
        <taxon>Eukaryota</taxon>
        <taxon>Fungi</taxon>
        <taxon>Dikarya</taxon>
        <taxon>Basidiomycota</taxon>
        <taxon>Agaricomycotina</taxon>
        <taxon>Agaricomycetes</taxon>
        <taxon>Agaricomycetidae</taxon>
        <taxon>Agaricales</taxon>
        <taxon>Agaricineae</taxon>
        <taxon>Psathyrellaceae</taxon>
        <taxon>Ephemerocybe</taxon>
    </lineage>
</organism>
<dbReference type="AlphaFoldDB" id="A0A8H5FHW2"/>
<feature type="region of interest" description="Disordered" evidence="1">
    <location>
        <begin position="290"/>
        <end position="316"/>
    </location>
</feature>
<feature type="compositionally biased region" description="Polar residues" evidence="1">
    <location>
        <begin position="612"/>
        <end position="622"/>
    </location>
</feature>
<feature type="compositionally biased region" description="Low complexity" evidence="1">
    <location>
        <begin position="575"/>
        <end position="611"/>
    </location>
</feature>
<feature type="region of interest" description="Disordered" evidence="1">
    <location>
        <begin position="422"/>
        <end position="465"/>
    </location>
</feature>
<feature type="compositionally biased region" description="Low complexity" evidence="1">
    <location>
        <begin position="85"/>
        <end position="101"/>
    </location>
</feature>
<gene>
    <name evidence="3" type="ORF">D9611_015041</name>
</gene>
<feature type="compositionally biased region" description="Low complexity" evidence="1">
    <location>
        <begin position="644"/>
        <end position="659"/>
    </location>
</feature>
<evidence type="ECO:0000256" key="1">
    <source>
        <dbReference type="SAM" id="MobiDB-lite"/>
    </source>
</evidence>
<feature type="compositionally biased region" description="Polar residues" evidence="1">
    <location>
        <begin position="630"/>
        <end position="639"/>
    </location>
</feature>
<proteinExistence type="predicted"/>
<feature type="compositionally biased region" description="Polar residues" evidence="1">
    <location>
        <begin position="122"/>
        <end position="141"/>
    </location>
</feature>
<dbReference type="InterPro" id="IPR006671">
    <property type="entry name" value="Cyclin_N"/>
</dbReference>
<feature type="region of interest" description="Disordered" evidence="1">
    <location>
        <begin position="1"/>
        <end position="31"/>
    </location>
</feature>
<feature type="region of interest" description="Disordered" evidence="1">
    <location>
        <begin position="575"/>
        <end position="672"/>
    </location>
</feature>
<name>A0A8H5FHW2_9AGAR</name>
<feature type="region of interest" description="Disordered" evidence="1">
    <location>
        <begin position="363"/>
        <end position="394"/>
    </location>
</feature>
<evidence type="ECO:0000259" key="2">
    <source>
        <dbReference type="Pfam" id="PF00134"/>
    </source>
</evidence>
<sequence>MSSSPLIAVVEEPAAPLKPPAPPPPFERRHPASLLPISAHDNRLVHLVGRRVTMEMIEYIARKAAAVIRIEGEPEPGQPTGNGDASSSGSPSPNPASEAAIPTPPNTPHRPKVTFKDAQGRVQVTSESSKPSNSNNAVSPTTGAPLITLNNFILRLVKHSNVQVGTLLTTLVYLERLRNKLPTMAKGMPCTRHRVFLATLIVTAKYLNDSSPKNIHWATYAVLFDVAEVNLMEKQLLYLLDYNLRFDEVEVLQVFRPFLAQMPENPGATRAEAVDRVSKAGRARAQAQAKLQVAVDRESEKKSLLTPPPSAAADKKIAEEQQRPLLAQTTATSSTSAAGSTASTAASVLTNAVRVIARRLSTAHLSSSSSTSSSSSSSAASVPPPAPNPPQMYQYTALSTNSSAPITGSSDAVPHEMTALVSDNTDSSSSSSSDEWFSDEDKDERSRDLRVRVAASTSGSGMSTGFAQDISQELYQAEGEKEKVHLLLGPLRSSTGLSRNTTIKPLTNRTARSRKAGEPVQKVLVGHLNDAQRTPLKRHNLAAAAARAEHLAKAQASLDHASGMNTSLTMPHLSACSSTYPAPPASSSTANLLSSSTQEHGFSSSISASSSRTFNPASGDDTTPTRRTRSGTVGASSTLAKEMATSSSGSSGASRSTGGFLSRMWGGLKTQV</sequence>
<comment type="caution">
    <text evidence="3">The sequence shown here is derived from an EMBL/GenBank/DDBJ whole genome shotgun (WGS) entry which is preliminary data.</text>
</comment>
<feature type="domain" description="Cyclin N-terminal" evidence="2">
    <location>
        <begin position="148"/>
        <end position="245"/>
    </location>
</feature>
<evidence type="ECO:0000313" key="4">
    <source>
        <dbReference type="Proteomes" id="UP000541558"/>
    </source>
</evidence>
<dbReference type="Gene3D" id="1.10.472.10">
    <property type="entry name" value="Cyclin-like"/>
    <property type="match status" value="1"/>
</dbReference>
<protein>
    <recommendedName>
        <fullName evidence="2">Cyclin N-terminal domain-containing protein</fullName>
    </recommendedName>
</protein>
<accession>A0A8H5FHW2</accession>
<dbReference type="Pfam" id="PF00134">
    <property type="entry name" value="Cyclin_N"/>
    <property type="match status" value="1"/>
</dbReference>
<dbReference type="InterPro" id="IPR013922">
    <property type="entry name" value="Cyclin_PHO80-like"/>
</dbReference>
<dbReference type="Proteomes" id="UP000541558">
    <property type="component" value="Unassembled WGS sequence"/>
</dbReference>
<dbReference type="GO" id="GO:0000307">
    <property type="term" value="C:cyclin-dependent protein kinase holoenzyme complex"/>
    <property type="evidence" value="ECO:0007669"/>
    <property type="project" value="TreeGrafter"/>
</dbReference>